<evidence type="ECO:0000256" key="9">
    <source>
        <dbReference type="PROSITE-ProRule" id="PRU00283"/>
    </source>
</evidence>
<feature type="compositionally biased region" description="Polar residues" evidence="10">
    <location>
        <begin position="1111"/>
        <end position="1120"/>
    </location>
</feature>
<dbReference type="GO" id="GO:0008574">
    <property type="term" value="F:plus-end-directed microtubule motor activity"/>
    <property type="evidence" value="ECO:0007669"/>
    <property type="project" value="TreeGrafter"/>
</dbReference>
<evidence type="ECO:0000256" key="10">
    <source>
        <dbReference type="SAM" id="MobiDB-lite"/>
    </source>
</evidence>
<name>A0AAV1T0U0_9STRA</name>
<dbReference type="FunFam" id="3.40.850.10:FF:000019">
    <property type="entry name" value="Kinesin-like protein KIN-5D"/>
    <property type="match status" value="1"/>
</dbReference>
<evidence type="ECO:0000259" key="11">
    <source>
        <dbReference type="PROSITE" id="PS50067"/>
    </source>
</evidence>
<evidence type="ECO:0000256" key="8">
    <source>
        <dbReference type="ARBA" id="ARBA00034704"/>
    </source>
</evidence>
<keyword evidence="7" id="KW-0206">Cytoskeleton</keyword>
<evidence type="ECO:0000313" key="12">
    <source>
        <dbReference type="EMBL" id="CAK7891008.1"/>
    </source>
</evidence>
<feature type="domain" description="Kinesin motor" evidence="11">
    <location>
        <begin position="33"/>
        <end position="356"/>
    </location>
</feature>
<dbReference type="GO" id="GO:0007018">
    <property type="term" value="P:microtubule-based movement"/>
    <property type="evidence" value="ECO:0007669"/>
    <property type="project" value="InterPro"/>
</dbReference>
<dbReference type="SUPFAM" id="SSF52540">
    <property type="entry name" value="P-loop containing nucleoside triphosphate hydrolases"/>
    <property type="match status" value="1"/>
</dbReference>
<keyword evidence="3" id="KW-0493">Microtubule</keyword>
<organism evidence="12 14">
    <name type="scientific">Peronospora matthiolae</name>
    <dbReference type="NCBI Taxonomy" id="2874970"/>
    <lineage>
        <taxon>Eukaryota</taxon>
        <taxon>Sar</taxon>
        <taxon>Stramenopiles</taxon>
        <taxon>Oomycota</taxon>
        <taxon>Peronosporomycetes</taxon>
        <taxon>Peronosporales</taxon>
        <taxon>Peronosporaceae</taxon>
        <taxon>Peronospora</taxon>
    </lineage>
</organism>
<feature type="region of interest" description="Disordered" evidence="10">
    <location>
        <begin position="1081"/>
        <end position="1139"/>
    </location>
</feature>
<dbReference type="GO" id="GO:0008017">
    <property type="term" value="F:microtubule binding"/>
    <property type="evidence" value="ECO:0007669"/>
    <property type="project" value="InterPro"/>
</dbReference>
<feature type="compositionally biased region" description="Low complexity" evidence="10">
    <location>
        <begin position="976"/>
        <end position="987"/>
    </location>
</feature>
<dbReference type="GO" id="GO:0051231">
    <property type="term" value="P:spindle elongation"/>
    <property type="evidence" value="ECO:0007669"/>
    <property type="project" value="TreeGrafter"/>
</dbReference>
<dbReference type="InterPro" id="IPR036961">
    <property type="entry name" value="Kinesin_motor_dom_sf"/>
</dbReference>
<dbReference type="EMBL" id="CAKLBY020000264">
    <property type="protein sequence ID" value="CAK7941699.1"/>
    <property type="molecule type" value="Genomic_DNA"/>
</dbReference>
<feature type="region of interest" description="Disordered" evidence="10">
    <location>
        <begin position="1"/>
        <end position="28"/>
    </location>
</feature>
<feature type="compositionally biased region" description="Polar residues" evidence="10">
    <location>
        <begin position="960"/>
        <end position="975"/>
    </location>
</feature>
<dbReference type="InterPro" id="IPR047149">
    <property type="entry name" value="KIF11-like"/>
</dbReference>
<evidence type="ECO:0000256" key="1">
    <source>
        <dbReference type="ARBA" id="ARBA00004245"/>
    </source>
</evidence>
<keyword evidence="4 9" id="KW-0547">Nucleotide-binding</keyword>
<feature type="binding site" evidence="9">
    <location>
        <begin position="112"/>
        <end position="119"/>
    </location>
    <ligand>
        <name>ATP</name>
        <dbReference type="ChEBI" id="CHEBI:30616"/>
    </ligand>
</feature>
<reference evidence="12" key="1">
    <citation type="submission" date="2024-01" db="EMBL/GenBank/DDBJ databases">
        <authorList>
            <person name="Webb A."/>
        </authorList>
    </citation>
    <scope>NUCLEOTIDE SEQUENCE</scope>
    <source>
        <strain evidence="12">Pm1</strain>
    </source>
</reference>
<evidence type="ECO:0000256" key="7">
    <source>
        <dbReference type="ARBA" id="ARBA00023212"/>
    </source>
</evidence>
<dbReference type="GO" id="GO:0072686">
    <property type="term" value="C:mitotic spindle"/>
    <property type="evidence" value="ECO:0007669"/>
    <property type="project" value="TreeGrafter"/>
</dbReference>
<dbReference type="EMBL" id="CAKLBY020000003">
    <property type="protein sequence ID" value="CAK7891008.1"/>
    <property type="molecule type" value="Genomic_DNA"/>
</dbReference>
<dbReference type="Gene3D" id="3.40.850.10">
    <property type="entry name" value="Kinesin motor domain"/>
    <property type="match status" value="1"/>
</dbReference>
<dbReference type="Proteomes" id="UP001162060">
    <property type="component" value="Unassembled WGS sequence"/>
</dbReference>
<evidence type="ECO:0000256" key="2">
    <source>
        <dbReference type="ARBA" id="ARBA00022490"/>
    </source>
</evidence>
<dbReference type="Pfam" id="PF00225">
    <property type="entry name" value="Kinesin"/>
    <property type="match status" value="1"/>
</dbReference>
<dbReference type="PANTHER" id="PTHR47970">
    <property type="entry name" value="KINESIN-LIKE PROTEIN KIF11"/>
    <property type="match status" value="1"/>
</dbReference>
<accession>A0AAV1T0U0</accession>
<dbReference type="InterPro" id="IPR027417">
    <property type="entry name" value="P-loop_NTPase"/>
</dbReference>
<gene>
    <name evidence="13" type="ORF">PM001_LOCUS26849</name>
    <name evidence="12" type="ORF">PM001_LOCUS97</name>
</gene>
<proteinExistence type="inferred from homology"/>
<evidence type="ECO:0000256" key="3">
    <source>
        <dbReference type="ARBA" id="ARBA00022701"/>
    </source>
</evidence>
<keyword evidence="2" id="KW-0963">Cytoplasm</keyword>
<keyword evidence="6 9" id="KW-0505">Motor protein</keyword>
<dbReference type="GO" id="GO:0090307">
    <property type="term" value="P:mitotic spindle assembly"/>
    <property type="evidence" value="ECO:0007669"/>
    <property type="project" value="TreeGrafter"/>
</dbReference>
<dbReference type="SMART" id="SM00129">
    <property type="entry name" value="KISc"/>
    <property type="match status" value="1"/>
</dbReference>
<keyword evidence="5 9" id="KW-0067">ATP-binding</keyword>
<dbReference type="PROSITE" id="PS00411">
    <property type="entry name" value="KINESIN_MOTOR_1"/>
    <property type="match status" value="1"/>
</dbReference>
<dbReference type="PANTHER" id="PTHR47970:SF12">
    <property type="entry name" value="KINESIN FAMILY MEMBER 11"/>
    <property type="match status" value="1"/>
</dbReference>
<comment type="similarity">
    <text evidence="8">Belongs to the TRAFAC class myosin-kinesin ATPase superfamily. Kinesin family. KIN-5/BimC subfamily.</text>
</comment>
<dbReference type="GO" id="GO:0005876">
    <property type="term" value="C:spindle microtubule"/>
    <property type="evidence" value="ECO:0007669"/>
    <property type="project" value="TreeGrafter"/>
</dbReference>
<feature type="region of interest" description="Disordered" evidence="10">
    <location>
        <begin position="945"/>
        <end position="1040"/>
    </location>
</feature>
<dbReference type="InterPro" id="IPR001752">
    <property type="entry name" value="Kinesin_motor_dom"/>
</dbReference>
<evidence type="ECO:0000256" key="5">
    <source>
        <dbReference type="ARBA" id="ARBA00022840"/>
    </source>
</evidence>
<dbReference type="AlphaFoldDB" id="A0AAV1T0U0"/>
<dbReference type="PROSITE" id="PS50067">
    <property type="entry name" value="KINESIN_MOTOR_2"/>
    <property type="match status" value="1"/>
</dbReference>
<dbReference type="InterPro" id="IPR019821">
    <property type="entry name" value="Kinesin_motor_CS"/>
</dbReference>
<evidence type="ECO:0000256" key="6">
    <source>
        <dbReference type="ARBA" id="ARBA00023175"/>
    </source>
</evidence>
<dbReference type="PRINTS" id="PR00380">
    <property type="entry name" value="KINESINHEAVY"/>
</dbReference>
<comment type="subcellular location">
    <subcellularLocation>
        <location evidence="1">Cytoplasm</location>
        <location evidence="1">Cytoskeleton</location>
    </subcellularLocation>
</comment>
<feature type="compositionally biased region" description="Polar residues" evidence="10">
    <location>
        <begin position="1093"/>
        <end position="1103"/>
    </location>
</feature>
<protein>
    <recommendedName>
        <fullName evidence="11">Kinesin motor domain-containing protein</fullName>
    </recommendedName>
</protein>
<evidence type="ECO:0000313" key="14">
    <source>
        <dbReference type="Proteomes" id="UP001162060"/>
    </source>
</evidence>
<sequence>MESSSDLRRLSSSSCSSNHEAPTPLLTPSVPTNVQVAVRCRPLSSREKAAGRGAVVQCKPHSSEVAIVKRKTYTFDRVFGQYSTQKDVFNAVVRPAVDEALAGYNCTVFAYGQTGTGKTYTMQGDLTPGSETAGIIPRSVRCIFDALEANGEEFSVRVSFLQLYNEELKDLLDPDTGKKLRLMEDAKKGGIYCVNLLELTATTAKHVYELVNTGVKNRITSETLMNENSSRSHSIFTIRIHSKEHNAAGEDLLRVGQLNLVDLAGSECVGRSGARNARAREAGTINQSLLTLGRVITALVDNLPHVPYRDSKLTRLLQESLGGRAKTTIIATLAPCADSLDETLSTLEYAFRAKHIKNKPELNQKMTKSGLLNDFENEIETLRAALRAARLKDGVYLPLEQYTDMQERLSGQAVQLMELEDILKARNSSCKELEEVAEKNASEVAAVMFAKQEMSDKLAATQVELVSTKEAVAKMSDELERVKVALKAFQDNEQVLLANGIIAAKLYDAREKQAAQLLTTIENTQRTEEMNTELAITYRGTTQSQINTFLERLAKHKQTQENMFDDVSSSLHELQTTQSTYLNGLVTSLNAMEGLVGAHKLQTIELVADDDALRLKQCEEATTSTREQQKSVQKQLEKLVKMSKCHTAAIIESVSNSESRNVSCLENMQSALEGSRAELTTFLAEQSTKLHELQAAIDTSVEKQVKELDESKAVLTAALRDSHVRHQEELCGLKENLAQYIEKCIQNQNEKLNEQTLLIEETAKHHQKQLSCVQTLTEQEVKGVLQAIDGQSAKHVSETAELRGRFSKMQDQLADTNAQQTELVQSHERLQTTLCNATGDLATKHTGDVTSLSDKHLQVHTATSKKRREQLVQFVGEHEELRKRLDGERKALEEGFHTQVLSTKGKVELISALGKDVVGEATVASNQQLQDMEAYMKKRKIHARSGFTPTKNDDQPFPSFKSTNLSDLQLDGKTNPTSRTSSPSSTEPGRKRQRTNDGIPSTFDNDTRSTEDCAAPCQRNASVSTTTSQATVGITASHTDEDTRCADTVSSTECMDASGTSLEARSTEAKSVVTPSKLKKAAVSGMHKKKLPTVTTINRSTKVPSAGPASRKTTTTSSLTIPKRYRIKSPVGDPTTNSR</sequence>
<evidence type="ECO:0000256" key="4">
    <source>
        <dbReference type="ARBA" id="ARBA00022741"/>
    </source>
</evidence>
<feature type="compositionally biased region" description="Low complexity" evidence="10">
    <location>
        <begin position="1021"/>
        <end position="1032"/>
    </location>
</feature>
<dbReference type="GO" id="GO:0005524">
    <property type="term" value="F:ATP binding"/>
    <property type="evidence" value="ECO:0007669"/>
    <property type="project" value="UniProtKB-UniRule"/>
</dbReference>
<evidence type="ECO:0000313" key="13">
    <source>
        <dbReference type="EMBL" id="CAK7941699.1"/>
    </source>
</evidence>
<comment type="caution">
    <text evidence="12">The sequence shown here is derived from an EMBL/GenBank/DDBJ whole genome shotgun (WGS) entry which is preliminary data.</text>
</comment>